<dbReference type="PANTHER" id="PTHR41771">
    <property type="entry name" value="MEMBRANE PROTEIN-RELATED"/>
    <property type="match status" value="1"/>
</dbReference>
<gene>
    <name evidence="2" type="ORF">SAMN04488506_1771</name>
</gene>
<dbReference type="AlphaFoldDB" id="A0A1I5Y3X9"/>
<feature type="transmembrane region" description="Helical" evidence="1">
    <location>
        <begin position="179"/>
        <end position="202"/>
    </location>
</feature>
<proteinExistence type="predicted"/>
<evidence type="ECO:0000256" key="1">
    <source>
        <dbReference type="SAM" id="Phobius"/>
    </source>
</evidence>
<dbReference type="OrthoDB" id="2414035at2"/>
<dbReference type="InterPro" id="IPR012507">
    <property type="entry name" value="YibE_F"/>
</dbReference>
<reference evidence="2 3" key="1">
    <citation type="submission" date="2016-10" db="EMBL/GenBank/DDBJ databases">
        <authorList>
            <person name="de Groot N.N."/>
        </authorList>
    </citation>
    <scope>NUCLEOTIDE SEQUENCE [LARGE SCALE GENOMIC DNA]</scope>
    <source>
        <strain evidence="2 3">DSM 20581</strain>
    </source>
</reference>
<dbReference type="InterPro" id="IPR014564">
    <property type="entry name" value="UCP031503_TM"/>
</dbReference>
<accession>A0A1I5Y3X9</accession>
<dbReference type="PANTHER" id="PTHR41771:SF1">
    <property type="entry name" value="MEMBRANE PROTEIN"/>
    <property type="match status" value="1"/>
</dbReference>
<dbReference type="PIRSF" id="PIRSF031503">
    <property type="entry name" value="UCP031503_mp"/>
    <property type="match status" value="1"/>
</dbReference>
<evidence type="ECO:0000313" key="2">
    <source>
        <dbReference type="EMBL" id="SFQ38898.1"/>
    </source>
</evidence>
<keyword evidence="3" id="KW-1185">Reference proteome</keyword>
<protein>
    <submittedName>
        <fullName evidence="2">YibE/F-like protein</fullName>
    </submittedName>
</protein>
<feature type="transmembrane region" description="Helical" evidence="1">
    <location>
        <begin position="29"/>
        <end position="45"/>
    </location>
</feature>
<dbReference type="Pfam" id="PF07907">
    <property type="entry name" value="YibE_F"/>
    <property type="match status" value="1"/>
</dbReference>
<keyword evidence="1" id="KW-0472">Membrane</keyword>
<evidence type="ECO:0000313" key="3">
    <source>
        <dbReference type="Proteomes" id="UP000199136"/>
    </source>
</evidence>
<organism evidence="2 3">
    <name type="scientific">Desemzia incerta</name>
    <dbReference type="NCBI Taxonomy" id="82801"/>
    <lineage>
        <taxon>Bacteria</taxon>
        <taxon>Bacillati</taxon>
        <taxon>Bacillota</taxon>
        <taxon>Bacilli</taxon>
        <taxon>Lactobacillales</taxon>
        <taxon>Carnobacteriaceae</taxon>
        <taxon>Desemzia</taxon>
    </lineage>
</organism>
<sequence>MNVLILLALILFVLMKVIGGEKGTRSFLALFFNFGIMLVTIILMTDQAINPILLTIIACILISCINLFYINQFNFKSLTAFVSTILTLILLIFAVFVLVEKSKIQGFGIEEIEELLSFSFYVGIDFGDIIICTIIMGTIGAITDTAISISSAMNEIYFHNPTLDRYQLFKSGMTVGKDILGTTTNTLFFAFIGGYLALIIWFKDLGYSLGEVLNSKVFASEAMSIFYTGTGAILIIPITAWLSAYSMVKYKDKVRSGEAE</sequence>
<feature type="transmembrane region" description="Helical" evidence="1">
    <location>
        <begin position="52"/>
        <end position="71"/>
    </location>
</feature>
<keyword evidence="1" id="KW-0812">Transmembrane</keyword>
<dbReference type="RefSeq" id="WP_092480803.1">
    <property type="nucleotide sequence ID" value="NZ_FOXW01000006.1"/>
</dbReference>
<keyword evidence="1" id="KW-1133">Transmembrane helix</keyword>
<feature type="transmembrane region" description="Helical" evidence="1">
    <location>
        <begin position="77"/>
        <end position="99"/>
    </location>
</feature>
<feature type="transmembrane region" description="Helical" evidence="1">
    <location>
        <begin position="222"/>
        <end position="245"/>
    </location>
</feature>
<dbReference type="EMBL" id="FOXW01000006">
    <property type="protein sequence ID" value="SFQ38898.1"/>
    <property type="molecule type" value="Genomic_DNA"/>
</dbReference>
<dbReference type="STRING" id="82801.SAMN04488506_1771"/>
<dbReference type="Proteomes" id="UP000199136">
    <property type="component" value="Unassembled WGS sequence"/>
</dbReference>
<name>A0A1I5Y3X9_9LACT</name>